<evidence type="ECO:0000313" key="4">
    <source>
        <dbReference type="Proteomes" id="UP000245956"/>
    </source>
</evidence>
<evidence type="ECO:0000259" key="2">
    <source>
        <dbReference type="PROSITE" id="PS50048"/>
    </source>
</evidence>
<dbReference type="InterPro" id="IPR036864">
    <property type="entry name" value="Zn2-C6_fun-type_DNA-bd_sf"/>
</dbReference>
<organism evidence="3 4">
    <name type="scientific">Purpureocillium lilacinum</name>
    <name type="common">Paecilomyces lilacinus</name>
    <dbReference type="NCBI Taxonomy" id="33203"/>
    <lineage>
        <taxon>Eukaryota</taxon>
        <taxon>Fungi</taxon>
        <taxon>Dikarya</taxon>
        <taxon>Ascomycota</taxon>
        <taxon>Pezizomycotina</taxon>
        <taxon>Sordariomycetes</taxon>
        <taxon>Hypocreomycetidae</taxon>
        <taxon>Hypocreales</taxon>
        <taxon>Ophiocordycipitaceae</taxon>
        <taxon>Purpureocillium</taxon>
    </lineage>
</organism>
<gene>
    <name evidence="3" type="ORF">PCL_11035</name>
</gene>
<dbReference type="SMART" id="SM00066">
    <property type="entry name" value="GAL4"/>
    <property type="match status" value="1"/>
</dbReference>
<evidence type="ECO:0000313" key="3">
    <source>
        <dbReference type="EMBL" id="PWI72412.1"/>
    </source>
</evidence>
<protein>
    <recommendedName>
        <fullName evidence="2">Zn(2)-C6 fungal-type domain-containing protein</fullName>
    </recommendedName>
</protein>
<reference evidence="3 4" key="1">
    <citation type="journal article" date="2016" name="Front. Microbiol.">
        <title>Genome and transcriptome sequences reveal the specific parasitism of the nematophagous Purpureocillium lilacinum 36-1.</title>
        <authorList>
            <person name="Xie J."/>
            <person name="Li S."/>
            <person name="Mo C."/>
            <person name="Xiao X."/>
            <person name="Peng D."/>
            <person name="Wang G."/>
            <person name="Xiao Y."/>
        </authorList>
    </citation>
    <scope>NUCLEOTIDE SEQUENCE [LARGE SCALE GENOMIC DNA]</scope>
    <source>
        <strain evidence="3 4">36-1</strain>
    </source>
</reference>
<dbReference type="EMBL" id="LCWV01000006">
    <property type="protein sequence ID" value="PWI72412.1"/>
    <property type="molecule type" value="Genomic_DNA"/>
</dbReference>
<keyword evidence="1" id="KW-0539">Nucleus</keyword>
<comment type="caution">
    <text evidence="3">The sequence shown here is derived from an EMBL/GenBank/DDBJ whole genome shotgun (WGS) entry which is preliminary data.</text>
</comment>
<dbReference type="SUPFAM" id="SSF57701">
    <property type="entry name" value="Zn2/Cys6 DNA-binding domain"/>
    <property type="match status" value="1"/>
</dbReference>
<dbReference type="GO" id="GO:0000981">
    <property type="term" value="F:DNA-binding transcription factor activity, RNA polymerase II-specific"/>
    <property type="evidence" value="ECO:0007669"/>
    <property type="project" value="InterPro"/>
</dbReference>
<dbReference type="InterPro" id="IPR001138">
    <property type="entry name" value="Zn2Cys6_DnaBD"/>
</dbReference>
<dbReference type="AlphaFoldDB" id="A0A2U3ED53"/>
<sequence>MMESLFTHDVYYSGWQSGHQDDRYVDTEEPFTDLLGLQSAETHTHGSFDAGSNIEAAFDGFHQAFSDLDGPSAEFAAIWAGEVGELPRNYAEGPAIATQENYSLDESQLSPPLTIISNHDSQIGRAIANSGFVQDLGAPVQHIPGRRQQRRQNHACDPCRVSKKACDLPRGIATRNRKPTTPCSACKIRGSECTVSWLASRKPLKHHASVPVEPAEETVGSGSAGSTATSNVSDSVYAALASISALETELSRRLIADRTCSLQFGLYVDISDSFLSQCLLEGSMPPFYKSGIAAYETLSTSVQLSTYIKRAEEWVASCWKNPTDQTRGPLPKTEGPCLFRAVSVLDALLGPPYASSRDAAITETYKWVAIASAAQFANGDYAESMDGSPENTGTSRDRDIALVSWRKAKAMVFGNMSATRSFRLALSLVIFGNITPPQTMSVDSPAEQDTEDASYAFCEGIKRLRRLCSQARNGIAAPNNTASAKATASPKLGADQQHILNLAADVLESIRELVGALEWLVSLYNAVAIGTSYGKTCPFPPELEDDEAGDGPVLQSPTPVSMTDVDISSLSVAQPHQRQVEDSIMTRARQDGQPFTEFWRRNTHDDESVLHSGRLSVSLSIVVWRALARFTLAADMVRKDYTKANYGDIDRHYVAMAALIELWRRCFGSFDQKTRSSLLQSQRQVWRMCSFSSVDTDLAILLFCDAAQRLETSLAELPPTHIPAAERLCCSLRSTKVYRSKQRLVSAMQVAIISSTSQVPASATAAPGCKSDLPVYARRMCAHPSPWMMVQSHRLAARAFSEEVAASIASSSPHAERVSEMTLGLNTCVKGLRGHCVGHRTTGESRGCVKSRSGIVVQTTLQLQLVSRDERGTQFVAVRLRALGDTVVAEAVVSDVSRGEQQQLLTAELPHPSS</sequence>
<accession>A0A2U3ED53</accession>
<name>A0A2U3ED53_PURLI</name>
<dbReference type="Gene3D" id="4.10.240.10">
    <property type="entry name" value="Zn(2)-C6 fungal-type DNA-binding domain"/>
    <property type="match status" value="1"/>
</dbReference>
<dbReference type="PROSITE" id="PS50048">
    <property type="entry name" value="ZN2_CY6_FUNGAL_2"/>
    <property type="match status" value="1"/>
</dbReference>
<feature type="domain" description="Zn(2)-C6 fungal-type" evidence="2">
    <location>
        <begin position="155"/>
        <end position="195"/>
    </location>
</feature>
<dbReference type="CDD" id="cd00067">
    <property type="entry name" value="GAL4"/>
    <property type="match status" value="1"/>
</dbReference>
<dbReference type="Proteomes" id="UP000245956">
    <property type="component" value="Unassembled WGS sequence"/>
</dbReference>
<evidence type="ECO:0000256" key="1">
    <source>
        <dbReference type="ARBA" id="ARBA00023242"/>
    </source>
</evidence>
<proteinExistence type="predicted"/>
<dbReference type="GO" id="GO:0008270">
    <property type="term" value="F:zinc ion binding"/>
    <property type="evidence" value="ECO:0007669"/>
    <property type="project" value="InterPro"/>
</dbReference>